<evidence type="ECO:0000256" key="5">
    <source>
        <dbReference type="ARBA" id="ARBA00022777"/>
    </source>
</evidence>
<dbReference type="EMBL" id="JACGCM010002332">
    <property type="protein sequence ID" value="KAF6141022.1"/>
    <property type="molecule type" value="Genomic_DNA"/>
</dbReference>
<dbReference type="Proteomes" id="UP000541444">
    <property type="component" value="Unassembled WGS sequence"/>
</dbReference>
<evidence type="ECO:0000313" key="9">
    <source>
        <dbReference type="Proteomes" id="UP000541444"/>
    </source>
</evidence>
<dbReference type="InterPro" id="IPR000023">
    <property type="entry name" value="Phosphofructokinase_dom"/>
</dbReference>
<evidence type="ECO:0000256" key="1">
    <source>
        <dbReference type="ARBA" id="ARBA00001946"/>
    </source>
</evidence>
<dbReference type="Gene3D" id="3.40.50.450">
    <property type="match status" value="1"/>
</dbReference>
<dbReference type="PRINTS" id="PR00476">
    <property type="entry name" value="PHFRCTKINASE"/>
</dbReference>
<sequence length="220" mass="25133">MENGRPSSFEKSEYFMCPSNDYSNMKKVDNTSDIEDDMSNRVFTIDSIHNGLKRYINLNNTVYYNSIIREEDFALEDVPRLKDFLPNIPTYPNPLQNSPTYAIFKQHFVDHEDVVSHKIVTQKNNARGVHFWRAGPREKVYIIGGYDTQKGAYVTYKEVEKHGLQGSVAGIPKTIDNDIVVIDKSFGFDTAVEEAKWAINVAHVEVESFDNGVGIVRLME</sequence>
<dbReference type="PANTHER" id="PTHR45770">
    <property type="entry name" value="ATP-DEPENDENT 6-PHOSPHOFRUCTOKINASE 1"/>
    <property type="match status" value="1"/>
</dbReference>
<dbReference type="InterPro" id="IPR022953">
    <property type="entry name" value="ATP_PFK"/>
</dbReference>
<dbReference type="OrthoDB" id="537915at2759"/>
<keyword evidence="3" id="KW-0808">Transferase</keyword>
<evidence type="ECO:0000313" key="8">
    <source>
        <dbReference type="EMBL" id="KAF6141022.1"/>
    </source>
</evidence>
<keyword evidence="2" id="KW-0021">Allosteric enzyme</keyword>
<evidence type="ECO:0000256" key="6">
    <source>
        <dbReference type="ARBA" id="ARBA00022842"/>
    </source>
</evidence>
<dbReference type="GO" id="GO:0003872">
    <property type="term" value="F:6-phosphofructokinase activity"/>
    <property type="evidence" value="ECO:0007669"/>
    <property type="project" value="InterPro"/>
</dbReference>
<keyword evidence="9" id="KW-1185">Reference proteome</keyword>
<reference evidence="8 9" key="1">
    <citation type="journal article" date="2020" name="IScience">
        <title>Genome Sequencing of the Endangered Kingdonia uniflora (Circaeasteraceae, Ranunculales) Reveals Potential Mechanisms of Evolutionary Specialization.</title>
        <authorList>
            <person name="Sun Y."/>
            <person name="Deng T."/>
            <person name="Zhang A."/>
            <person name="Moore M.J."/>
            <person name="Landis J.B."/>
            <person name="Lin N."/>
            <person name="Zhang H."/>
            <person name="Zhang X."/>
            <person name="Huang J."/>
            <person name="Zhang X."/>
            <person name="Sun H."/>
            <person name="Wang H."/>
        </authorList>
    </citation>
    <scope>NUCLEOTIDE SEQUENCE [LARGE SCALE GENOMIC DNA]</scope>
    <source>
        <strain evidence="8">TB1705</strain>
        <tissue evidence="8">Leaf</tissue>
    </source>
</reference>
<gene>
    <name evidence="8" type="ORF">GIB67_006467</name>
</gene>
<keyword evidence="5" id="KW-0418">Kinase</keyword>
<organism evidence="8 9">
    <name type="scientific">Kingdonia uniflora</name>
    <dbReference type="NCBI Taxonomy" id="39325"/>
    <lineage>
        <taxon>Eukaryota</taxon>
        <taxon>Viridiplantae</taxon>
        <taxon>Streptophyta</taxon>
        <taxon>Embryophyta</taxon>
        <taxon>Tracheophyta</taxon>
        <taxon>Spermatophyta</taxon>
        <taxon>Magnoliopsida</taxon>
        <taxon>Ranunculales</taxon>
        <taxon>Circaeasteraceae</taxon>
        <taxon>Kingdonia</taxon>
    </lineage>
</organism>
<comment type="cofactor">
    <cofactor evidence="1">
        <name>Mg(2+)</name>
        <dbReference type="ChEBI" id="CHEBI:18420"/>
    </cofactor>
</comment>
<evidence type="ECO:0000256" key="3">
    <source>
        <dbReference type="ARBA" id="ARBA00022679"/>
    </source>
</evidence>
<dbReference type="Pfam" id="PF00365">
    <property type="entry name" value="PFK"/>
    <property type="match status" value="1"/>
</dbReference>
<dbReference type="InterPro" id="IPR050929">
    <property type="entry name" value="PFKA"/>
</dbReference>
<dbReference type="AlphaFoldDB" id="A0A7J7LEN9"/>
<dbReference type="GO" id="GO:0006002">
    <property type="term" value="P:fructose 6-phosphate metabolic process"/>
    <property type="evidence" value="ECO:0007669"/>
    <property type="project" value="InterPro"/>
</dbReference>
<evidence type="ECO:0000259" key="7">
    <source>
        <dbReference type="Pfam" id="PF00365"/>
    </source>
</evidence>
<dbReference type="InterPro" id="IPR035966">
    <property type="entry name" value="PKF_sf"/>
</dbReference>
<protein>
    <recommendedName>
        <fullName evidence="7">Phosphofructokinase domain-containing protein</fullName>
    </recommendedName>
</protein>
<dbReference type="GO" id="GO:0046872">
    <property type="term" value="F:metal ion binding"/>
    <property type="evidence" value="ECO:0007669"/>
    <property type="project" value="UniProtKB-KW"/>
</dbReference>
<feature type="domain" description="Phosphofructokinase" evidence="7">
    <location>
        <begin position="140"/>
        <end position="219"/>
    </location>
</feature>
<proteinExistence type="predicted"/>
<evidence type="ECO:0000256" key="4">
    <source>
        <dbReference type="ARBA" id="ARBA00022723"/>
    </source>
</evidence>
<dbReference type="UniPathway" id="UPA00109">
    <property type="reaction ID" value="UER00182"/>
</dbReference>
<comment type="caution">
    <text evidence="8">The sequence shown here is derived from an EMBL/GenBank/DDBJ whole genome shotgun (WGS) entry which is preliminary data.</text>
</comment>
<dbReference type="SUPFAM" id="SSF53784">
    <property type="entry name" value="Phosphofructokinase"/>
    <property type="match status" value="1"/>
</dbReference>
<name>A0A7J7LEN9_9MAGN</name>
<keyword evidence="4" id="KW-0479">Metal-binding</keyword>
<keyword evidence="6" id="KW-0460">Magnesium</keyword>
<evidence type="ECO:0000256" key="2">
    <source>
        <dbReference type="ARBA" id="ARBA00022533"/>
    </source>
</evidence>
<accession>A0A7J7LEN9</accession>